<dbReference type="EMBL" id="HE978317">
    <property type="protein sequence ID" value="CCK69905.1"/>
    <property type="molecule type" value="Genomic_DNA"/>
</dbReference>
<dbReference type="SUPFAM" id="SSF51219">
    <property type="entry name" value="TRAP-like"/>
    <property type="match status" value="1"/>
</dbReference>
<evidence type="ECO:0000256" key="1">
    <source>
        <dbReference type="ARBA" id="ARBA00004173"/>
    </source>
</evidence>
<proteinExistence type="inferred from homology"/>
<evidence type="ECO:0000256" key="2">
    <source>
        <dbReference type="ARBA" id="ARBA00009322"/>
    </source>
</evidence>
<dbReference type="GO" id="GO:0007007">
    <property type="term" value="P:inner mitochondrial membrane organization"/>
    <property type="evidence" value="ECO:0007669"/>
    <property type="project" value="TreeGrafter"/>
</dbReference>
<dbReference type="OMA" id="NGPYDLQ"/>
<dbReference type="GeneID" id="34525594"/>
<reference evidence="8" key="2">
    <citation type="submission" date="2012-08" db="EMBL/GenBank/DDBJ databases">
        <title>Genome sequence of Kazachstania naganishii.</title>
        <authorList>
            <person name="Gordon J.L."/>
            <person name="Armisen D."/>
            <person name="Proux-Wera E."/>
            <person name="OhEigeartaigh S.S."/>
            <person name="Byrne K.P."/>
            <person name="Wolfe K.H."/>
        </authorList>
    </citation>
    <scope>NUCLEOTIDE SEQUENCE [LARGE SCALE GENOMIC DNA]</scope>
    <source>
        <strain evidence="8">ATCC MYA-139 / BCRC 22969 / CBS 8797 / CCRC 22969 / KCTC 17520 / NBRC 10181 / NCYC 3082</strain>
    </source>
</reference>
<evidence type="ECO:0000256" key="5">
    <source>
        <dbReference type="ARBA" id="ARBA00023128"/>
    </source>
</evidence>
<dbReference type="Proteomes" id="UP000006310">
    <property type="component" value="Chromosome 4"/>
</dbReference>
<keyword evidence="4" id="KW-0809">Transit peptide</keyword>
<protein>
    <recommendedName>
        <fullName evidence="3 6">Altered inheritance of mitochondria protein 24, mitochondrial</fullName>
    </recommendedName>
</protein>
<evidence type="ECO:0000256" key="3">
    <source>
        <dbReference type="ARBA" id="ARBA00013287"/>
    </source>
</evidence>
<dbReference type="OrthoDB" id="5295771at2759"/>
<dbReference type="InterPro" id="IPR016031">
    <property type="entry name" value="Trp_RNA-bd_attenuator-like_dom"/>
</dbReference>
<sequence>MIRYTFKRQLCTTLRRYQSVVAGTAGGGQEGVRGAIQLINSPPTMAAVTVTADVPVFVRRGCLVSVHSPGSSAVKQLKLSKEFLDLWSSLIKYASIRGSIYYKLSLPRGSSPCKLLVSTNNCLNKNFQTTLYQLKLDGTKDWNIHGSDSIVAFERNTSLEVKSSVQYLNFRKYKNGNNFTVVKGRGNLLINGVGSIVKVDLKTPQDELLVNYRNLLGISGSTQLDINQSINNRVLTATGGDSSGLYKPQQLPNWRNSLEGVWDYTATLTQNCLSWITYRYRTWRHGYPVNFIAVRGPRSLLLQSFNNTMTGSISDYSIEEQQMILSDEVVALNNENKAEDSTGNPKYWNVYVQQNGRIDFKPTNSFLSRDK</sequence>
<keyword evidence="5 6" id="KW-0496">Mitochondrion</keyword>
<evidence type="ECO:0000313" key="8">
    <source>
        <dbReference type="Proteomes" id="UP000006310"/>
    </source>
</evidence>
<evidence type="ECO:0000256" key="4">
    <source>
        <dbReference type="ARBA" id="ARBA00022946"/>
    </source>
</evidence>
<dbReference type="HOGENOM" id="CLU_057912_0_0_1"/>
<organism evidence="7 8">
    <name type="scientific">Huiozyma naganishii (strain ATCC MYA-139 / BCRC 22969 / CBS 8797 / KCTC 17520 / NBRC 10181 / NCYC 3082 / Yp74L-3)</name>
    <name type="common">Yeast</name>
    <name type="synonym">Kazachstania naganishii</name>
    <dbReference type="NCBI Taxonomy" id="1071383"/>
    <lineage>
        <taxon>Eukaryota</taxon>
        <taxon>Fungi</taxon>
        <taxon>Dikarya</taxon>
        <taxon>Ascomycota</taxon>
        <taxon>Saccharomycotina</taxon>
        <taxon>Saccharomycetes</taxon>
        <taxon>Saccharomycetales</taxon>
        <taxon>Saccharomycetaceae</taxon>
        <taxon>Huiozyma</taxon>
    </lineage>
</organism>
<dbReference type="KEGG" id="kng:KNAG_0D01530"/>
<name>J7R4Y1_HUIN7</name>
<keyword evidence="8" id="KW-1185">Reference proteome</keyword>
<dbReference type="AlphaFoldDB" id="J7R4Y1"/>
<evidence type="ECO:0000256" key="6">
    <source>
        <dbReference type="RuleBase" id="RU363045"/>
    </source>
</evidence>
<dbReference type="Pfam" id="PF01987">
    <property type="entry name" value="AIM24"/>
    <property type="match status" value="1"/>
</dbReference>
<comment type="similarity">
    <text evidence="2 6">Belongs to the AIM24 family.</text>
</comment>
<reference evidence="7 8" key="1">
    <citation type="journal article" date="2011" name="Proc. Natl. Acad. Sci. U.S.A.">
        <title>Evolutionary erosion of yeast sex chromosomes by mating-type switching accidents.</title>
        <authorList>
            <person name="Gordon J.L."/>
            <person name="Armisen D."/>
            <person name="Proux-Wera E."/>
            <person name="Oheigeartaigh S.S."/>
            <person name="Byrne K.P."/>
            <person name="Wolfe K.H."/>
        </authorList>
    </citation>
    <scope>NUCLEOTIDE SEQUENCE [LARGE SCALE GENOMIC DNA]</scope>
    <source>
        <strain evidence="8">ATCC MYA-139 / BCRC 22969 / CBS 8797 / CCRC 22969 / KCTC 17520 / NBRC 10181 / NCYC 3082</strain>
    </source>
</reference>
<dbReference type="GO" id="GO:0005743">
    <property type="term" value="C:mitochondrial inner membrane"/>
    <property type="evidence" value="ECO:0007669"/>
    <property type="project" value="TreeGrafter"/>
</dbReference>
<evidence type="ECO:0000313" key="7">
    <source>
        <dbReference type="EMBL" id="CCK69905.1"/>
    </source>
</evidence>
<comment type="subcellular location">
    <subcellularLocation>
        <location evidence="1 6">Mitochondrion</location>
    </subcellularLocation>
</comment>
<dbReference type="PANTHER" id="PTHR36959">
    <property type="entry name" value="ALTERED INHERITANCE OF MITOCHONDRIA PROTEIN 24, MITOCHONDRIAL"/>
    <property type="match status" value="1"/>
</dbReference>
<dbReference type="Gene3D" id="3.60.160.10">
    <property type="entry name" value="Mitochondrial biogenesis AIM24"/>
    <property type="match status" value="1"/>
</dbReference>
<dbReference type="InterPro" id="IPR002838">
    <property type="entry name" value="AIM24"/>
</dbReference>
<gene>
    <name evidence="7" type="primary">KNAG0D01530</name>
    <name evidence="7" type="ordered locus">KNAG_0D01530</name>
</gene>
<dbReference type="InterPro" id="IPR036983">
    <property type="entry name" value="AIM24_sf"/>
</dbReference>
<dbReference type="PANTHER" id="PTHR36959:SF2">
    <property type="entry name" value="ALTERED INHERITANCE OF MITOCHONDRIA PROTEIN 24, MITOCHONDRIAL"/>
    <property type="match status" value="1"/>
</dbReference>
<dbReference type="RefSeq" id="XP_022464151.1">
    <property type="nucleotide sequence ID" value="XM_022607569.1"/>
</dbReference>
<dbReference type="eggNOG" id="ENOG502RXC5">
    <property type="taxonomic scope" value="Eukaryota"/>
</dbReference>
<accession>J7R4Y1</accession>